<name>A0ABX9YQE3_9BURK</name>
<evidence type="ECO:0000256" key="1">
    <source>
        <dbReference type="SAM" id="Phobius"/>
    </source>
</evidence>
<dbReference type="RefSeq" id="WP_124759563.1">
    <property type="nucleotide sequence ID" value="NZ_QTPM01000012.1"/>
</dbReference>
<evidence type="ECO:0000313" key="2">
    <source>
        <dbReference type="EMBL" id="RQY93794.1"/>
    </source>
</evidence>
<feature type="transmembrane region" description="Helical" evidence="1">
    <location>
        <begin position="15"/>
        <end position="36"/>
    </location>
</feature>
<dbReference type="Proteomes" id="UP000281098">
    <property type="component" value="Unassembled WGS sequence"/>
</dbReference>
<comment type="caution">
    <text evidence="2">The sequence shown here is derived from an EMBL/GenBank/DDBJ whole genome shotgun (WGS) entry which is preliminary data.</text>
</comment>
<gene>
    <name evidence="2" type="ORF">DF017_12205</name>
</gene>
<dbReference type="EMBL" id="QTPM01000012">
    <property type="protein sequence ID" value="RQY93794.1"/>
    <property type="molecule type" value="Genomic_DNA"/>
</dbReference>
<keyword evidence="1" id="KW-0472">Membrane</keyword>
<evidence type="ECO:0008006" key="4">
    <source>
        <dbReference type="Google" id="ProtNLM"/>
    </source>
</evidence>
<sequence length="150" mass="16603">MQAIRSRLGHIEEHARAIAIGVTVVIVLITLALPYAERLARFYMSQAALPETQLVMAPEYRVLIDGHATSIVGTDVCPREEDPEKAYWMGGRPYEIPSMGCVVVGPATKEVRVQVIGGPLEAWKVVRRERNGLPETLLKRPNGEYVAQPT</sequence>
<accession>A0ABX9YQE3</accession>
<organism evidence="2 3">
    <name type="scientific">Burkholderia stagnalis</name>
    <dbReference type="NCBI Taxonomy" id="1503054"/>
    <lineage>
        <taxon>Bacteria</taxon>
        <taxon>Pseudomonadati</taxon>
        <taxon>Pseudomonadota</taxon>
        <taxon>Betaproteobacteria</taxon>
        <taxon>Burkholderiales</taxon>
        <taxon>Burkholderiaceae</taxon>
        <taxon>Burkholderia</taxon>
        <taxon>Burkholderia cepacia complex</taxon>
    </lineage>
</organism>
<protein>
    <recommendedName>
        <fullName evidence="4">NusG domain-containing protein</fullName>
    </recommendedName>
</protein>
<proteinExistence type="predicted"/>
<evidence type="ECO:0000313" key="3">
    <source>
        <dbReference type="Proteomes" id="UP000281098"/>
    </source>
</evidence>
<keyword evidence="1" id="KW-1133">Transmembrane helix</keyword>
<keyword evidence="1" id="KW-0812">Transmembrane</keyword>
<reference evidence="2 3" key="1">
    <citation type="submission" date="2018-08" db="EMBL/GenBank/DDBJ databases">
        <title>Comparative analysis of Burkholderia isolates from Puerto Rico.</title>
        <authorList>
            <person name="Hall C."/>
            <person name="Sahl J."/>
            <person name="Wagner D."/>
        </authorList>
    </citation>
    <scope>NUCLEOTIDE SEQUENCE [LARGE SCALE GENOMIC DNA]</scope>
    <source>
        <strain evidence="2 3">Bp8966</strain>
    </source>
</reference>
<keyword evidence="3" id="KW-1185">Reference proteome</keyword>